<dbReference type="Pfam" id="PF24758">
    <property type="entry name" value="LRR_At5g56370"/>
    <property type="match status" value="1"/>
</dbReference>
<dbReference type="InterPro" id="IPR050232">
    <property type="entry name" value="FBL13/AtMIF1-like"/>
</dbReference>
<dbReference type="OMA" id="MAYYCSE"/>
<dbReference type="InterPro" id="IPR001810">
    <property type="entry name" value="F-box_dom"/>
</dbReference>
<dbReference type="Gene3D" id="3.80.10.10">
    <property type="entry name" value="Ribonuclease Inhibitor"/>
    <property type="match status" value="1"/>
</dbReference>
<dbReference type="SUPFAM" id="SSF81383">
    <property type="entry name" value="F-box domain"/>
    <property type="match status" value="1"/>
</dbReference>
<dbReference type="InterPro" id="IPR055411">
    <property type="entry name" value="LRR_FXL15/At3g58940/PEG3-like"/>
</dbReference>
<dbReference type="Gene3D" id="1.20.1280.50">
    <property type="match status" value="1"/>
</dbReference>
<dbReference type="EnsemblPlants" id="TraesCS2B02G090000.1">
    <property type="protein sequence ID" value="TraesCS2B02G090000.1"/>
    <property type="gene ID" value="TraesCS2B02G090000"/>
</dbReference>
<dbReference type="PANTHER" id="PTHR31900:SF30">
    <property type="entry name" value="SUPERFAMILY PROTEIN, PUTATIVE-RELATED"/>
    <property type="match status" value="1"/>
</dbReference>
<name>A0A3B6C1Q0_WHEAT</name>
<evidence type="ECO:0000313" key="2">
    <source>
        <dbReference type="EnsemblPlants" id="TraesCS2B02G090000.1"/>
    </source>
</evidence>
<protein>
    <recommendedName>
        <fullName evidence="1">F-box domain-containing protein</fullName>
    </recommendedName>
</protein>
<reference evidence="2" key="2">
    <citation type="submission" date="2018-10" db="UniProtKB">
        <authorList>
            <consortium name="EnsemblPlants"/>
        </authorList>
    </citation>
    <scope>IDENTIFICATION</scope>
</reference>
<feature type="domain" description="F-box" evidence="1">
    <location>
        <begin position="11"/>
        <end position="47"/>
    </location>
</feature>
<dbReference type="Proteomes" id="UP000019116">
    <property type="component" value="Chromosome 2B"/>
</dbReference>
<dbReference type="PANTHER" id="PTHR31900">
    <property type="entry name" value="F-BOX/RNI SUPERFAMILY PROTEIN-RELATED"/>
    <property type="match status" value="1"/>
</dbReference>
<dbReference type="Pfam" id="PF12937">
    <property type="entry name" value="F-box-like"/>
    <property type="match status" value="1"/>
</dbReference>
<evidence type="ECO:0000259" key="1">
    <source>
        <dbReference type="PROSITE" id="PS50181"/>
    </source>
</evidence>
<dbReference type="Gramene" id="TraesCS2B03G0204200.1">
    <property type="protein sequence ID" value="TraesCS2B03G0204200.1.CDS"/>
    <property type="gene ID" value="TraesCS2B03G0204200"/>
</dbReference>
<reference evidence="2" key="1">
    <citation type="submission" date="2018-08" db="EMBL/GenBank/DDBJ databases">
        <authorList>
            <person name="Rossello M."/>
        </authorList>
    </citation>
    <scope>NUCLEOTIDE SEQUENCE [LARGE SCALE GENOMIC DNA]</scope>
    <source>
        <strain evidence="2">cv. Chinese Spring</strain>
    </source>
</reference>
<dbReference type="InterPro" id="IPR032675">
    <property type="entry name" value="LRR_dom_sf"/>
</dbReference>
<sequence>MATRQTQDYGGDRLSALPDTALVRVLSHLSSNEVARACALSRRWRRVFAAVPVVDLVDPRTETGHPGGDIAVCFDMLVTSVILGHHAHAPIRVLRLIALDTPVGLLDQWVGIATSSGAKEVDFDLHYPYLSRRKLCPFGTKKASADFDAVEHGQYTKTPQQLFRCGTLRLLRLTNWTLDLPSCFGVAASLDTLCLKRIMATNGVIQELLSCCPRLADLTLEECPGARKITVPSDRLRSFAMVCCHKGKRVVLQTPRLRSLRYKGGLPRDTWLIYADDYEDVAAVTIDICEDLTSKAPKQVAHLMKLISRCKNLTYLHLALLPSMAYYCSEFMAVLGSLPELSQLVLKGFMAADHAVLSVAVLLVNARNLEVLSLFPVVLKPTEKKTCSSRYYPDSDDEEEPENCSVVEEAVDYEWTNKNLRRMNIPCLGHSLRRINIEMYTGNAFDRILARFLLNKAGALEEFSVTLSAPVSAQKEEIAMELRSWLYNPSAIVTCE</sequence>
<keyword evidence="3" id="KW-1185">Reference proteome</keyword>
<evidence type="ECO:0000313" key="3">
    <source>
        <dbReference type="Proteomes" id="UP000019116"/>
    </source>
</evidence>
<proteinExistence type="predicted"/>
<dbReference type="AlphaFoldDB" id="A0A3B6C1Q0"/>
<dbReference type="PROSITE" id="PS50181">
    <property type="entry name" value="FBOX"/>
    <property type="match status" value="1"/>
</dbReference>
<dbReference type="InterPro" id="IPR036047">
    <property type="entry name" value="F-box-like_dom_sf"/>
</dbReference>
<dbReference type="Gramene" id="TraesCS2B02G090000.1">
    <property type="protein sequence ID" value="TraesCS2B02G090000.1"/>
    <property type="gene ID" value="TraesCS2B02G090000"/>
</dbReference>
<dbReference type="OrthoDB" id="608606at2759"/>
<dbReference type="SUPFAM" id="SSF52047">
    <property type="entry name" value="RNI-like"/>
    <property type="match status" value="1"/>
</dbReference>
<accession>A0A3B6C1Q0</accession>
<organism evidence="2">
    <name type="scientific">Triticum aestivum</name>
    <name type="common">Wheat</name>
    <dbReference type="NCBI Taxonomy" id="4565"/>
    <lineage>
        <taxon>Eukaryota</taxon>
        <taxon>Viridiplantae</taxon>
        <taxon>Streptophyta</taxon>
        <taxon>Embryophyta</taxon>
        <taxon>Tracheophyta</taxon>
        <taxon>Spermatophyta</taxon>
        <taxon>Magnoliopsida</taxon>
        <taxon>Liliopsida</taxon>
        <taxon>Poales</taxon>
        <taxon>Poaceae</taxon>
        <taxon>BOP clade</taxon>
        <taxon>Pooideae</taxon>
        <taxon>Triticodae</taxon>
        <taxon>Triticeae</taxon>
        <taxon>Triticinae</taxon>
        <taxon>Triticum</taxon>
    </lineage>
</organism>